<keyword evidence="2" id="KW-1185">Reference proteome</keyword>
<reference evidence="1 2" key="1">
    <citation type="journal article" date="2019" name="Int. J. Syst. Evol. Microbiol.">
        <title>The Global Catalogue of Microorganisms (GCM) 10K type strain sequencing project: providing services to taxonomists for standard genome sequencing and annotation.</title>
        <authorList>
            <consortium name="The Broad Institute Genomics Platform"/>
            <consortium name="The Broad Institute Genome Sequencing Center for Infectious Disease"/>
            <person name="Wu L."/>
            <person name="Ma J."/>
        </authorList>
    </citation>
    <scope>NUCLEOTIDE SEQUENCE [LARGE SCALE GENOMIC DNA]</scope>
    <source>
        <strain evidence="1 2">CGMCC 1.3239</strain>
    </source>
</reference>
<dbReference type="AlphaFoldDB" id="A0ABD5SBL0"/>
<organism evidence="1 2">
    <name type="scientific">Halorubrum tibetense</name>
    <dbReference type="NCBI Taxonomy" id="175631"/>
    <lineage>
        <taxon>Archaea</taxon>
        <taxon>Methanobacteriati</taxon>
        <taxon>Methanobacteriota</taxon>
        <taxon>Stenosarchaea group</taxon>
        <taxon>Halobacteria</taxon>
        <taxon>Halobacteriales</taxon>
        <taxon>Haloferacaceae</taxon>
        <taxon>Halorubrum</taxon>
    </lineage>
</organism>
<protein>
    <submittedName>
        <fullName evidence="1">DUF1850 domain-containing protein</fullName>
    </submittedName>
</protein>
<dbReference type="RefSeq" id="WP_379782294.1">
    <property type="nucleotide sequence ID" value="NZ_JBHSWW010000195.1"/>
</dbReference>
<dbReference type="InterPro" id="IPR015001">
    <property type="entry name" value="DUF1850"/>
</dbReference>
<gene>
    <name evidence="1" type="ORF">ACFQEU_11610</name>
</gene>
<dbReference type="Pfam" id="PF08905">
    <property type="entry name" value="DUF1850"/>
    <property type="match status" value="1"/>
</dbReference>
<name>A0ABD5SBL0_9EURY</name>
<sequence length="166" mass="18046">MLPRSRASTVVGVGVVLLVALSIAFFAVDGLDTLAGEPTVVVTDTDGQELVVAPIHDGDEVVLEYTHSVERTLVRDVYVHEDGRLVMTRMEFSSFGAGLPSHAEVTIRDGRYVYHPPRSEYESLRIMTGSTADHDLIVGENRYDITALSGGGAVEVTIENRFGWPS</sequence>
<dbReference type="EMBL" id="JBHSWW010000195">
    <property type="protein sequence ID" value="MFC6754103.1"/>
    <property type="molecule type" value="Genomic_DNA"/>
</dbReference>
<accession>A0ABD5SBL0</accession>
<comment type="caution">
    <text evidence="1">The sequence shown here is derived from an EMBL/GenBank/DDBJ whole genome shotgun (WGS) entry which is preliminary data.</text>
</comment>
<dbReference type="Proteomes" id="UP001596442">
    <property type="component" value="Unassembled WGS sequence"/>
</dbReference>
<evidence type="ECO:0000313" key="1">
    <source>
        <dbReference type="EMBL" id="MFC6754103.1"/>
    </source>
</evidence>
<evidence type="ECO:0000313" key="2">
    <source>
        <dbReference type="Proteomes" id="UP001596442"/>
    </source>
</evidence>
<proteinExistence type="predicted"/>